<name>A0ABV9LRU1_9ALTE</name>
<organism evidence="1 2">
    <name type="scientific">Glaciecola siphonariae</name>
    <dbReference type="NCBI Taxonomy" id="521012"/>
    <lineage>
        <taxon>Bacteria</taxon>
        <taxon>Pseudomonadati</taxon>
        <taxon>Pseudomonadota</taxon>
        <taxon>Gammaproteobacteria</taxon>
        <taxon>Alteromonadales</taxon>
        <taxon>Alteromonadaceae</taxon>
        <taxon>Glaciecola</taxon>
    </lineage>
</organism>
<evidence type="ECO:0000313" key="2">
    <source>
        <dbReference type="Proteomes" id="UP001595897"/>
    </source>
</evidence>
<accession>A0ABV9LRU1</accession>
<evidence type="ECO:0008006" key="3">
    <source>
        <dbReference type="Google" id="ProtNLM"/>
    </source>
</evidence>
<gene>
    <name evidence="1" type="ORF">ACFO4O_02275</name>
</gene>
<dbReference type="EMBL" id="JBHSGU010000002">
    <property type="protein sequence ID" value="MFC4698985.1"/>
    <property type="molecule type" value="Genomic_DNA"/>
</dbReference>
<dbReference type="RefSeq" id="WP_382405686.1">
    <property type="nucleotide sequence ID" value="NZ_JBHSGU010000002.1"/>
</dbReference>
<dbReference type="Proteomes" id="UP001595897">
    <property type="component" value="Unassembled WGS sequence"/>
</dbReference>
<proteinExistence type="predicted"/>
<dbReference type="InterPro" id="IPR011008">
    <property type="entry name" value="Dimeric_a/b-barrel"/>
</dbReference>
<dbReference type="SUPFAM" id="SSF54909">
    <property type="entry name" value="Dimeric alpha+beta barrel"/>
    <property type="match status" value="1"/>
</dbReference>
<sequence>MNATIIETVLFKLNDDVNDQAFSEAIKQSNKFVTSCKGFVARRLSCNNDGQWIEHIEWETMSNAKAAASKIGSDRNTQAFIGAINGDSVQMFHTQIKTALDAN</sequence>
<reference evidence="2" key="1">
    <citation type="journal article" date="2019" name="Int. J. Syst. Evol. Microbiol.">
        <title>The Global Catalogue of Microorganisms (GCM) 10K type strain sequencing project: providing services to taxonomists for standard genome sequencing and annotation.</title>
        <authorList>
            <consortium name="The Broad Institute Genomics Platform"/>
            <consortium name="The Broad Institute Genome Sequencing Center for Infectious Disease"/>
            <person name="Wu L."/>
            <person name="Ma J."/>
        </authorList>
    </citation>
    <scope>NUCLEOTIDE SEQUENCE [LARGE SCALE GENOMIC DNA]</scope>
    <source>
        <strain evidence="2">KACC 12507</strain>
    </source>
</reference>
<evidence type="ECO:0000313" key="1">
    <source>
        <dbReference type="EMBL" id="MFC4698985.1"/>
    </source>
</evidence>
<keyword evidence="2" id="KW-1185">Reference proteome</keyword>
<comment type="caution">
    <text evidence="1">The sequence shown here is derived from an EMBL/GenBank/DDBJ whole genome shotgun (WGS) entry which is preliminary data.</text>
</comment>
<protein>
    <recommendedName>
        <fullName evidence="3">ABM domain-containing protein</fullName>
    </recommendedName>
</protein>